<dbReference type="HOGENOM" id="CLU_1463371_0_0_1"/>
<dbReference type="AlphaFoldDB" id="B7FK60"/>
<evidence type="ECO:0000313" key="1">
    <source>
        <dbReference type="EMBL" id="ACJ85145.1"/>
    </source>
</evidence>
<dbReference type="InterPro" id="IPR021109">
    <property type="entry name" value="Peptidase_aspartic_dom_sf"/>
</dbReference>
<reference evidence="3 6" key="4">
    <citation type="journal article" date="2014" name="BMC Genomics">
        <title>An improved genome release (version Mt4.0) for the model legume Medicago truncatula.</title>
        <authorList>
            <person name="Tang H."/>
            <person name="Krishnakumar V."/>
            <person name="Bidwell S."/>
            <person name="Rosen B."/>
            <person name="Chan A."/>
            <person name="Zhou S."/>
            <person name="Gentzbittel L."/>
            <person name="Childs K.L."/>
            <person name="Yandell M."/>
            <person name="Gundlach H."/>
            <person name="Mayer K.F."/>
            <person name="Schwartz D.C."/>
            <person name="Town C.D."/>
        </authorList>
    </citation>
    <scope>GENOME REANNOTATION</scope>
    <source>
        <strain evidence="3">A17</strain>
        <strain evidence="5 6">cv. Jemalong A17</strain>
    </source>
</reference>
<dbReference type="Gramene" id="rna36372">
    <property type="protein sequence ID" value="RHN51832.1"/>
    <property type="gene ID" value="gene36372"/>
</dbReference>
<reference evidence="2" key="3">
    <citation type="submission" date="2012-05" db="EMBL/GenBank/DDBJ databases">
        <authorList>
            <person name="Krishnakumar V."/>
            <person name="Cheung F."/>
            <person name="Xiao Y."/>
            <person name="Chan A."/>
            <person name="Moskal W.A."/>
            <person name="Town C.D."/>
        </authorList>
    </citation>
    <scope>NUCLEOTIDE SEQUENCE</scope>
</reference>
<evidence type="ECO:0000313" key="5">
    <source>
        <dbReference type="EnsemblPlants" id="KEH33594"/>
    </source>
</evidence>
<gene>
    <name evidence="3" type="ordered locus">MTR_3g448640</name>
    <name evidence="4" type="ORF">MtrunA17_Chr6g0473411</name>
</gene>
<reference evidence="1" key="1">
    <citation type="submission" date="2008-12" db="EMBL/GenBank/DDBJ databases">
        <title>Medicago truncatula full length cdna cloning project.</title>
        <authorList>
            <person name="Moskal W."/>
            <person name="Chan A."/>
            <person name="Cheung F."/>
            <person name="Xiao Y."/>
            <person name="Town C.D."/>
        </authorList>
    </citation>
    <scope>NUCLEOTIDE SEQUENCE</scope>
</reference>
<evidence type="ECO:0000313" key="7">
    <source>
        <dbReference type="Proteomes" id="UP000265566"/>
    </source>
</evidence>
<dbReference type="Proteomes" id="UP000265566">
    <property type="component" value="Chromosome 6"/>
</dbReference>
<evidence type="ECO:0000313" key="4">
    <source>
        <dbReference type="EMBL" id="RHN51832.1"/>
    </source>
</evidence>
<keyword evidence="6" id="KW-1185">Reference proteome</keyword>
<reference evidence="3 6" key="2">
    <citation type="journal article" date="2011" name="Nature">
        <title>The Medicago genome provides insight into the evolution of rhizobial symbioses.</title>
        <authorList>
            <person name="Young N.D."/>
            <person name="Debelle F."/>
            <person name="Oldroyd G.E."/>
            <person name="Geurts R."/>
            <person name="Cannon S.B."/>
            <person name="Udvardi M.K."/>
            <person name="Benedito V.A."/>
            <person name="Mayer K.F."/>
            <person name="Gouzy J."/>
            <person name="Schoof H."/>
            <person name="Van de Peer Y."/>
            <person name="Proost S."/>
            <person name="Cook D.R."/>
            <person name="Meyers B.C."/>
            <person name="Spannagl M."/>
            <person name="Cheung F."/>
            <person name="De Mita S."/>
            <person name="Krishnakumar V."/>
            <person name="Gundlach H."/>
            <person name="Zhou S."/>
            <person name="Mudge J."/>
            <person name="Bharti A.K."/>
            <person name="Murray J.D."/>
            <person name="Naoumkina M.A."/>
            <person name="Rosen B."/>
            <person name="Silverstein K.A."/>
            <person name="Tang H."/>
            <person name="Rombauts S."/>
            <person name="Zhao P.X."/>
            <person name="Zhou P."/>
            <person name="Barbe V."/>
            <person name="Bardou P."/>
            <person name="Bechner M."/>
            <person name="Bellec A."/>
            <person name="Berger A."/>
            <person name="Berges H."/>
            <person name="Bidwell S."/>
            <person name="Bisseling T."/>
            <person name="Choisne N."/>
            <person name="Couloux A."/>
            <person name="Denny R."/>
            <person name="Deshpande S."/>
            <person name="Dai X."/>
            <person name="Doyle J.J."/>
            <person name="Dudez A.M."/>
            <person name="Farmer A.D."/>
            <person name="Fouteau S."/>
            <person name="Franken C."/>
            <person name="Gibelin C."/>
            <person name="Gish J."/>
            <person name="Goldstein S."/>
            <person name="Gonzalez A.J."/>
            <person name="Green P.J."/>
            <person name="Hallab A."/>
            <person name="Hartog M."/>
            <person name="Hua A."/>
            <person name="Humphray S.J."/>
            <person name="Jeong D.H."/>
            <person name="Jing Y."/>
            <person name="Jocker A."/>
            <person name="Kenton S.M."/>
            <person name="Kim D.J."/>
            <person name="Klee K."/>
            <person name="Lai H."/>
            <person name="Lang C."/>
            <person name="Lin S."/>
            <person name="Macmil S.L."/>
            <person name="Magdelenat G."/>
            <person name="Matthews L."/>
            <person name="McCorrison J."/>
            <person name="Monaghan E.L."/>
            <person name="Mun J.H."/>
            <person name="Najar F.Z."/>
            <person name="Nicholson C."/>
            <person name="Noirot C."/>
            <person name="O'Bleness M."/>
            <person name="Paule C.R."/>
            <person name="Poulain J."/>
            <person name="Prion F."/>
            <person name="Qin B."/>
            <person name="Qu C."/>
            <person name="Retzel E.F."/>
            <person name="Riddle C."/>
            <person name="Sallet E."/>
            <person name="Samain S."/>
            <person name="Samson N."/>
            <person name="Sanders I."/>
            <person name="Saurat O."/>
            <person name="Scarpelli C."/>
            <person name="Schiex T."/>
            <person name="Segurens B."/>
            <person name="Severin A.J."/>
            <person name="Sherrier D.J."/>
            <person name="Shi R."/>
            <person name="Sims S."/>
            <person name="Singer S.R."/>
            <person name="Sinharoy S."/>
            <person name="Sterck L."/>
            <person name="Viollet A."/>
            <person name="Wang B.B."/>
            <person name="Wang K."/>
            <person name="Wang M."/>
            <person name="Wang X."/>
            <person name="Warfsmann J."/>
            <person name="Weissenbach J."/>
            <person name="White D.D."/>
            <person name="White J.D."/>
            <person name="Wiley G.B."/>
            <person name="Wincker P."/>
            <person name="Xing Y."/>
            <person name="Yang L."/>
            <person name="Yao Z."/>
            <person name="Ying F."/>
            <person name="Zhai J."/>
            <person name="Zhou L."/>
            <person name="Zuber A."/>
            <person name="Denarie J."/>
            <person name="Dixon R.A."/>
            <person name="May G.D."/>
            <person name="Schwartz D.C."/>
            <person name="Rogers J."/>
            <person name="Quetier F."/>
            <person name="Town C.D."/>
            <person name="Roe B.A."/>
        </authorList>
    </citation>
    <scope>NUCLEOTIDE SEQUENCE [LARGE SCALE GENOMIC DNA]</scope>
    <source>
        <strain evidence="3">A17</strain>
        <strain evidence="5 6">cv. Jemalong A17</strain>
    </source>
</reference>
<evidence type="ECO:0000313" key="6">
    <source>
        <dbReference type="Proteomes" id="UP000002051"/>
    </source>
</evidence>
<reference evidence="7" key="6">
    <citation type="journal article" date="2018" name="Nat. Plants">
        <title>Whole-genome landscape of Medicago truncatula symbiotic genes.</title>
        <authorList>
            <person name="Pecrix Y."/>
            <person name="Staton S.E."/>
            <person name="Sallet E."/>
            <person name="Lelandais-Briere C."/>
            <person name="Moreau S."/>
            <person name="Carrere S."/>
            <person name="Blein T."/>
            <person name="Jardinaud M.F."/>
            <person name="Latrasse D."/>
            <person name="Zouine M."/>
            <person name="Zahm M."/>
            <person name="Kreplak J."/>
            <person name="Mayjonade B."/>
            <person name="Satge C."/>
            <person name="Perez M."/>
            <person name="Cauet S."/>
            <person name="Marande W."/>
            <person name="Chantry-Darmon C."/>
            <person name="Lopez-Roques C."/>
            <person name="Bouchez O."/>
            <person name="Berard A."/>
            <person name="Debelle F."/>
            <person name="Munos S."/>
            <person name="Bendahmane A."/>
            <person name="Berges H."/>
            <person name="Niebel A."/>
            <person name="Buitink J."/>
            <person name="Frugier F."/>
            <person name="Benhamed M."/>
            <person name="Crespi M."/>
            <person name="Gouzy J."/>
            <person name="Gamas P."/>
        </authorList>
    </citation>
    <scope>NUCLEOTIDE SEQUENCE [LARGE SCALE GENOMIC DNA]</scope>
    <source>
        <strain evidence="7">cv. Jemalong A17</strain>
    </source>
</reference>
<dbReference type="Proteomes" id="UP000002051">
    <property type="component" value="Chromosome 3"/>
</dbReference>
<dbReference type="EnsemblPlants" id="KEH33594">
    <property type="protein sequence ID" value="KEH33594"/>
    <property type="gene ID" value="MTR_3g448640"/>
</dbReference>
<dbReference type="EMBL" id="CM001219">
    <property type="protein sequence ID" value="KEH33594.1"/>
    <property type="molecule type" value="Genomic_DNA"/>
</dbReference>
<proteinExistence type="evidence at transcript level"/>
<dbReference type="OrthoDB" id="1436686at2759"/>
<dbReference type="PaxDb" id="3880-AES83683"/>
<protein>
    <submittedName>
        <fullName evidence="4">Putative transcription factor interactor and regulator CCHC(Zn) family</fullName>
    </submittedName>
</protein>
<dbReference type="EMBL" id="BT147155">
    <property type="protein sequence ID" value="AFK46949.1"/>
    <property type="molecule type" value="mRNA"/>
</dbReference>
<dbReference type="EMBL" id="PSQE01000006">
    <property type="protein sequence ID" value="RHN51832.1"/>
    <property type="molecule type" value="Genomic_DNA"/>
</dbReference>
<dbReference type="EMBL" id="BT052478">
    <property type="protein sequence ID" value="ACJ85145.1"/>
    <property type="molecule type" value="mRNA"/>
</dbReference>
<reference evidence="5" key="5">
    <citation type="submission" date="2015-04" db="UniProtKB">
        <authorList>
            <consortium name="EnsemblPlants"/>
        </authorList>
    </citation>
    <scope>IDENTIFICATION</scope>
    <source>
        <strain evidence="5">cv. Jemalong A17</strain>
    </source>
</reference>
<evidence type="ECO:0000313" key="3">
    <source>
        <dbReference type="EMBL" id="KEH33594.1"/>
    </source>
</evidence>
<dbReference type="Gene3D" id="2.40.70.10">
    <property type="entry name" value="Acid Proteases"/>
    <property type="match status" value="1"/>
</dbReference>
<name>B7FK60_MEDTR</name>
<accession>B7FK60</accession>
<sequence>MAERRAKGLCFKCGGKYHPTLHKCPEKSLRVLILGEGEGVNEEGEIVSLETQEVLEEEEEEIESECKVIGVLGSMGEYNTMKIGGKLENIDVVVLVDSGATHNFISAKLTSALGLTITPMAARKIKLGDGHEVLSQGVCKGREGTKEGSVFLTHSQKEDKKGWKKSGGCLNLNNLSLAKHVETLQ</sequence>
<organism evidence="1">
    <name type="scientific">Medicago truncatula</name>
    <name type="common">Barrel medic</name>
    <name type="synonym">Medicago tribuloides</name>
    <dbReference type="NCBI Taxonomy" id="3880"/>
    <lineage>
        <taxon>Eukaryota</taxon>
        <taxon>Viridiplantae</taxon>
        <taxon>Streptophyta</taxon>
        <taxon>Embryophyta</taxon>
        <taxon>Tracheophyta</taxon>
        <taxon>Spermatophyta</taxon>
        <taxon>Magnoliopsida</taxon>
        <taxon>eudicotyledons</taxon>
        <taxon>Gunneridae</taxon>
        <taxon>Pentapetalae</taxon>
        <taxon>rosids</taxon>
        <taxon>fabids</taxon>
        <taxon>Fabales</taxon>
        <taxon>Fabaceae</taxon>
        <taxon>Papilionoideae</taxon>
        <taxon>50 kb inversion clade</taxon>
        <taxon>NPAAA clade</taxon>
        <taxon>Hologalegina</taxon>
        <taxon>IRL clade</taxon>
        <taxon>Trifolieae</taxon>
        <taxon>Medicago</taxon>
    </lineage>
</organism>
<evidence type="ECO:0000313" key="2">
    <source>
        <dbReference type="EMBL" id="AFK46949.1"/>
    </source>
</evidence>
<reference evidence="4" key="7">
    <citation type="journal article" date="2018" name="Nat. Plants">
        <title>Whole-genome landscape of Medicago truncatula symbiotic genes.</title>
        <authorList>
            <person name="Pecrix Y."/>
            <person name="Gamas P."/>
            <person name="Carrere S."/>
        </authorList>
    </citation>
    <scope>NUCLEOTIDE SEQUENCE</scope>
    <source>
        <tissue evidence="4">Leaves</tissue>
    </source>
</reference>
<dbReference type="CDD" id="cd00303">
    <property type="entry name" value="retropepsin_like"/>
    <property type="match status" value="1"/>
</dbReference>
<dbReference type="Pfam" id="PF13650">
    <property type="entry name" value="Asp_protease_2"/>
    <property type="match status" value="1"/>
</dbReference>